<evidence type="ECO:0000313" key="2">
    <source>
        <dbReference type="Proteomes" id="UP001470230"/>
    </source>
</evidence>
<accession>A0ABR2IQF3</accession>
<comment type="caution">
    <text evidence="1">The sequence shown here is derived from an EMBL/GenBank/DDBJ whole genome shotgun (WGS) entry which is preliminary data.</text>
</comment>
<keyword evidence="2" id="KW-1185">Reference proteome</keyword>
<dbReference type="Proteomes" id="UP001470230">
    <property type="component" value="Unassembled WGS sequence"/>
</dbReference>
<dbReference type="PANTHER" id="PTHR13132">
    <property type="entry name" value="ALPHA- 1,6 -FUCOSYLTRANSFERASE"/>
    <property type="match status" value="1"/>
</dbReference>
<evidence type="ECO:0000313" key="1">
    <source>
        <dbReference type="EMBL" id="KAK8867139.1"/>
    </source>
</evidence>
<reference evidence="1 2" key="1">
    <citation type="submission" date="2024-04" db="EMBL/GenBank/DDBJ databases">
        <title>Tritrichomonas musculus Genome.</title>
        <authorList>
            <person name="Alves-Ferreira E."/>
            <person name="Grigg M."/>
            <person name="Lorenzi H."/>
            <person name="Galac M."/>
        </authorList>
    </citation>
    <scope>NUCLEOTIDE SEQUENCE [LARGE SCALE GENOMIC DNA]</scope>
    <source>
        <strain evidence="1 2">EAF2021</strain>
    </source>
</reference>
<organism evidence="1 2">
    <name type="scientific">Tritrichomonas musculus</name>
    <dbReference type="NCBI Taxonomy" id="1915356"/>
    <lineage>
        <taxon>Eukaryota</taxon>
        <taxon>Metamonada</taxon>
        <taxon>Parabasalia</taxon>
        <taxon>Tritrichomonadida</taxon>
        <taxon>Tritrichomonadidae</taxon>
        <taxon>Tritrichomonas</taxon>
    </lineage>
</organism>
<dbReference type="EMBL" id="JAPFFF010000015">
    <property type="protein sequence ID" value="KAK8867139.1"/>
    <property type="molecule type" value="Genomic_DNA"/>
</dbReference>
<dbReference type="PANTHER" id="PTHR13132:SF29">
    <property type="entry name" value="ALPHA-(1,6)-FUCOSYLTRANSFERASE"/>
    <property type="match status" value="1"/>
</dbReference>
<name>A0ABR2IQF3_9EUKA</name>
<gene>
    <name evidence="1" type="ORF">M9Y10_010113</name>
</gene>
<sequence length="481" mass="57263">MNLLLIIHFSLLCITFLHYLSQFLTVAKKFGILRTILILISFHDNYLIRKPCIWSEEWEKISRLEPDKIKDIIDEIFPILKKGNISKRSFFYTSKNIPQYRPDFFEQETKLDWPDESYYRSLHKTDLYNKGDFLMGQKYVQHILWKRQHPNSCQNKKIVFLDDNRNAGLGAFIHGTAVSMSLYMDDPDVIFMWAPWVKYQWAKGEYCSNYSTLNCFFEPITNCTFHLDDNGEFHNYIITTPFSSQFKLPQFLENILNKSLVHKDLYEWYWLASISTYIFRFNKRTYNWLDVYEKTNLVNPNDRYDIGIHVRHGDKYKEMILIDEKKYMSAVDIFCKITGKNRKDMNLFVSSEDPNVIKFFIEKSGCSVSYFKYERKNENLTEMVLQGALFSLKSFANLRMSIRTHFRADTFASNWDRLILELAQTTACHADIIALEMGYSLFLSADHYDTLKDLKLVEPFALFKYRLKRDKNRGKFLMNPY</sequence>
<dbReference type="Gene3D" id="3.40.50.11350">
    <property type="match status" value="1"/>
</dbReference>
<protein>
    <submittedName>
        <fullName evidence="1">Uncharacterized protein</fullName>
    </submittedName>
</protein>
<proteinExistence type="predicted"/>